<dbReference type="InterPro" id="IPR002539">
    <property type="entry name" value="MaoC-like_dom"/>
</dbReference>
<name>A0ABW1TR29_9BURK</name>
<dbReference type="RefSeq" id="WP_371438009.1">
    <property type="nucleotide sequence ID" value="NZ_JBHSRS010000004.1"/>
</dbReference>
<feature type="domain" description="MaoC-like" evidence="1">
    <location>
        <begin position="7"/>
        <end position="103"/>
    </location>
</feature>
<keyword evidence="3" id="KW-1185">Reference proteome</keyword>
<dbReference type="InterPro" id="IPR029069">
    <property type="entry name" value="HotDog_dom_sf"/>
</dbReference>
<evidence type="ECO:0000313" key="2">
    <source>
        <dbReference type="EMBL" id="MFC6280046.1"/>
    </source>
</evidence>
<dbReference type="SUPFAM" id="SSF54637">
    <property type="entry name" value="Thioesterase/thiol ester dehydrase-isomerase"/>
    <property type="match status" value="1"/>
</dbReference>
<dbReference type="Pfam" id="PF01575">
    <property type="entry name" value="MaoC_dehydratas"/>
    <property type="match status" value="1"/>
</dbReference>
<evidence type="ECO:0000259" key="1">
    <source>
        <dbReference type="Pfam" id="PF01575"/>
    </source>
</evidence>
<protein>
    <submittedName>
        <fullName evidence="2">MaoC family dehydratase</fullName>
    </submittedName>
</protein>
<dbReference type="Proteomes" id="UP001596270">
    <property type="component" value="Unassembled WGS sequence"/>
</dbReference>
<proteinExistence type="predicted"/>
<sequence length="113" mass="11993">MTPIDQDIAKVSRRAIVQYAGIVQDFNPVHYDDEFARKSGLPGAIAQGPLTLTLVLDALVAKHGADNIAGIKTRLKAPVVPADQLHLAVDAQGNLSARVEGKEVLSGTVQLKD</sequence>
<accession>A0ABW1TR29</accession>
<organism evidence="2 3">
    <name type="scientific">Polaromonas aquatica</name>
    <dbReference type="NCBI Taxonomy" id="332657"/>
    <lineage>
        <taxon>Bacteria</taxon>
        <taxon>Pseudomonadati</taxon>
        <taxon>Pseudomonadota</taxon>
        <taxon>Betaproteobacteria</taxon>
        <taxon>Burkholderiales</taxon>
        <taxon>Comamonadaceae</taxon>
        <taxon>Polaromonas</taxon>
    </lineage>
</organism>
<dbReference type="CDD" id="cd03441">
    <property type="entry name" value="R_hydratase_like"/>
    <property type="match status" value="1"/>
</dbReference>
<comment type="caution">
    <text evidence="2">The sequence shown here is derived from an EMBL/GenBank/DDBJ whole genome shotgun (WGS) entry which is preliminary data.</text>
</comment>
<dbReference type="EMBL" id="JBHSRS010000004">
    <property type="protein sequence ID" value="MFC6280046.1"/>
    <property type="molecule type" value="Genomic_DNA"/>
</dbReference>
<dbReference type="Gene3D" id="3.10.129.10">
    <property type="entry name" value="Hotdog Thioesterase"/>
    <property type="match status" value="1"/>
</dbReference>
<reference evidence="3" key="1">
    <citation type="journal article" date="2019" name="Int. J. Syst. Evol. Microbiol.">
        <title>The Global Catalogue of Microorganisms (GCM) 10K type strain sequencing project: providing services to taxonomists for standard genome sequencing and annotation.</title>
        <authorList>
            <consortium name="The Broad Institute Genomics Platform"/>
            <consortium name="The Broad Institute Genome Sequencing Center for Infectious Disease"/>
            <person name="Wu L."/>
            <person name="Ma J."/>
        </authorList>
    </citation>
    <scope>NUCLEOTIDE SEQUENCE [LARGE SCALE GENOMIC DNA]</scope>
    <source>
        <strain evidence="3">CCUG 39402</strain>
    </source>
</reference>
<gene>
    <name evidence="2" type="ORF">ACFQND_02205</name>
</gene>
<evidence type="ECO:0000313" key="3">
    <source>
        <dbReference type="Proteomes" id="UP001596270"/>
    </source>
</evidence>